<evidence type="ECO:0000313" key="5">
    <source>
        <dbReference type="EnsemblMetazoa" id="CapteP98355"/>
    </source>
</evidence>
<dbReference type="GO" id="GO:1990050">
    <property type="term" value="F:phosphatidic acid transfer activity"/>
    <property type="evidence" value="ECO:0007669"/>
    <property type="project" value="TreeGrafter"/>
</dbReference>
<proteinExistence type="inferred from homology"/>
<dbReference type="EMBL" id="AMQN01000737">
    <property type="status" value="NOT_ANNOTATED_CDS"/>
    <property type="molecule type" value="Genomic_DNA"/>
</dbReference>
<reference evidence="6" key="1">
    <citation type="submission" date="2012-12" db="EMBL/GenBank/DDBJ databases">
        <authorList>
            <person name="Hellsten U."/>
            <person name="Grimwood J."/>
            <person name="Chapman J.A."/>
            <person name="Shapiro H."/>
            <person name="Aerts A."/>
            <person name="Otillar R.P."/>
            <person name="Terry A.Y."/>
            <person name="Boore J.L."/>
            <person name="Simakov O."/>
            <person name="Marletaz F."/>
            <person name="Cho S.-J."/>
            <person name="Edsinger-Gonzales E."/>
            <person name="Havlak P."/>
            <person name="Kuo D.-H."/>
            <person name="Larsson T."/>
            <person name="Lv J."/>
            <person name="Arendt D."/>
            <person name="Savage R."/>
            <person name="Osoegawa K."/>
            <person name="de Jong P."/>
            <person name="Lindberg D.R."/>
            <person name="Seaver E.C."/>
            <person name="Weisblat D.A."/>
            <person name="Putnam N.H."/>
            <person name="Grigoriev I.V."/>
            <person name="Rokhsar D.S."/>
        </authorList>
    </citation>
    <scope>NUCLEOTIDE SEQUENCE</scope>
    <source>
        <strain evidence="6">I ESC-2004</strain>
    </source>
</reference>
<dbReference type="OMA" id="KKYDDCF"/>
<dbReference type="InterPro" id="IPR007918">
    <property type="entry name" value="MDM35_apoptosis"/>
</dbReference>
<dbReference type="STRING" id="283909.R7V4D9"/>
<dbReference type="Proteomes" id="UP000014760">
    <property type="component" value="Unassembled WGS sequence"/>
</dbReference>
<protein>
    <recommendedName>
        <fullName evidence="7">TP53 regulated inhibitor of apoptosis 1</fullName>
    </recommendedName>
</protein>
<evidence type="ECO:0008006" key="7">
    <source>
        <dbReference type="Google" id="ProtNLM"/>
    </source>
</evidence>
<comment type="similarity">
    <text evidence="1">Belongs to the TRIAP1/MDM35 family.</text>
</comment>
<sequence>MESISPECQGLKEKYDKCFNAWFRDKFLKGSRHDSCAPLLKSYQQCVKKALKEQGIKLWEGHETLGTDKEKRPPKNG</sequence>
<dbReference type="HOGENOM" id="CLU_101473_4_0_1"/>
<gene>
    <name evidence="4" type="ORF">CAPTEDRAFT_98355</name>
</gene>
<evidence type="ECO:0000256" key="2">
    <source>
        <dbReference type="ARBA" id="ARBA00023157"/>
    </source>
</evidence>
<dbReference type="GO" id="GO:0005829">
    <property type="term" value="C:cytosol"/>
    <property type="evidence" value="ECO:0007669"/>
    <property type="project" value="TreeGrafter"/>
</dbReference>
<evidence type="ECO:0000256" key="3">
    <source>
        <dbReference type="ARBA" id="ARBA00023706"/>
    </source>
</evidence>
<dbReference type="PANTHER" id="PTHR46403:SF1">
    <property type="entry name" value="TP53-REGULATED INHIBITOR OF APOPTOSIS 1"/>
    <property type="match status" value="1"/>
</dbReference>
<evidence type="ECO:0000313" key="6">
    <source>
        <dbReference type="Proteomes" id="UP000014760"/>
    </source>
</evidence>
<dbReference type="EMBL" id="KB295062">
    <property type="protein sequence ID" value="ELU13688.1"/>
    <property type="molecule type" value="Genomic_DNA"/>
</dbReference>
<dbReference type="PROSITE" id="PS51808">
    <property type="entry name" value="CHCH"/>
    <property type="match status" value="1"/>
</dbReference>
<keyword evidence="6" id="KW-1185">Reference proteome</keyword>
<reference evidence="5" key="3">
    <citation type="submission" date="2015-06" db="UniProtKB">
        <authorList>
            <consortium name="EnsemblMetazoa"/>
        </authorList>
    </citation>
    <scope>IDENTIFICATION</scope>
</reference>
<dbReference type="Pfam" id="PF05254">
    <property type="entry name" value="UPF0203"/>
    <property type="match status" value="1"/>
</dbReference>
<dbReference type="OrthoDB" id="19091at2759"/>
<name>R7V4D9_CAPTE</name>
<accession>R7V4D9</accession>
<organism evidence="4">
    <name type="scientific">Capitella teleta</name>
    <name type="common">Polychaete worm</name>
    <dbReference type="NCBI Taxonomy" id="283909"/>
    <lineage>
        <taxon>Eukaryota</taxon>
        <taxon>Metazoa</taxon>
        <taxon>Spiralia</taxon>
        <taxon>Lophotrochozoa</taxon>
        <taxon>Annelida</taxon>
        <taxon>Polychaeta</taxon>
        <taxon>Sedentaria</taxon>
        <taxon>Scolecida</taxon>
        <taxon>Capitellidae</taxon>
        <taxon>Capitella</taxon>
    </lineage>
</organism>
<reference evidence="4 6" key="2">
    <citation type="journal article" date="2013" name="Nature">
        <title>Insights into bilaterian evolution from three spiralian genomes.</title>
        <authorList>
            <person name="Simakov O."/>
            <person name="Marletaz F."/>
            <person name="Cho S.J."/>
            <person name="Edsinger-Gonzales E."/>
            <person name="Havlak P."/>
            <person name="Hellsten U."/>
            <person name="Kuo D.H."/>
            <person name="Larsson T."/>
            <person name="Lv J."/>
            <person name="Arendt D."/>
            <person name="Savage R."/>
            <person name="Osoegawa K."/>
            <person name="de Jong P."/>
            <person name="Grimwood J."/>
            <person name="Chapman J.A."/>
            <person name="Shapiro H."/>
            <person name="Aerts A."/>
            <person name="Otillar R.P."/>
            <person name="Terry A.Y."/>
            <person name="Boore J.L."/>
            <person name="Grigoriev I.V."/>
            <person name="Lindberg D.R."/>
            <person name="Seaver E.C."/>
            <person name="Weisblat D.A."/>
            <person name="Putnam N.H."/>
            <person name="Rokhsar D.S."/>
        </authorList>
    </citation>
    <scope>NUCLEOTIDE SEQUENCE</scope>
    <source>
        <strain evidence="4 6">I ESC-2004</strain>
    </source>
</reference>
<evidence type="ECO:0000313" key="4">
    <source>
        <dbReference type="EMBL" id="ELU13688.1"/>
    </source>
</evidence>
<dbReference type="GO" id="GO:0005758">
    <property type="term" value="C:mitochondrial intermembrane space"/>
    <property type="evidence" value="ECO:0007669"/>
    <property type="project" value="TreeGrafter"/>
</dbReference>
<dbReference type="GO" id="GO:0045332">
    <property type="term" value="P:phospholipid translocation"/>
    <property type="evidence" value="ECO:0007669"/>
    <property type="project" value="TreeGrafter"/>
</dbReference>
<dbReference type="PANTHER" id="PTHR46403">
    <property type="entry name" value="TP53-REGULATED INHIBITOR OF APOPTOSIS 1"/>
    <property type="match status" value="1"/>
</dbReference>
<dbReference type="GO" id="GO:0005634">
    <property type="term" value="C:nucleus"/>
    <property type="evidence" value="ECO:0007669"/>
    <property type="project" value="TreeGrafter"/>
</dbReference>
<comment type="catalytic activity">
    <reaction evidence="3">
        <text>a 1,2-diacyl-sn-glycero-3-phosphate(in) = a 1,2-diacyl-sn-glycero-3-phosphate(out)</text>
        <dbReference type="Rhea" id="RHEA:36435"/>
        <dbReference type="ChEBI" id="CHEBI:58608"/>
    </reaction>
</comment>
<keyword evidence="2" id="KW-1015">Disulfide bond</keyword>
<dbReference type="FunCoup" id="R7V4D9">
    <property type="interactions" value="1025"/>
</dbReference>
<dbReference type="AlphaFoldDB" id="R7V4D9"/>
<evidence type="ECO:0000256" key="1">
    <source>
        <dbReference type="ARBA" id="ARBA00006196"/>
    </source>
</evidence>
<dbReference type="EnsemblMetazoa" id="CapteT98355">
    <property type="protein sequence ID" value="CapteP98355"/>
    <property type="gene ID" value="CapteG98355"/>
</dbReference>